<dbReference type="InterPro" id="IPR012677">
    <property type="entry name" value="Nucleotide-bd_a/b_plait_sf"/>
</dbReference>
<evidence type="ECO:0000313" key="3">
    <source>
        <dbReference type="Proteomes" id="UP000193380"/>
    </source>
</evidence>
<feature type="compositionally biased region" description="Basic and acidic residues" evidence="1">
    <location>
        <begin position="78"/>
        <end position="87"/>
    </location>
</feature>
<organism evidence="2 3">
    <name type="scientific">Oncorhynchus mykiss</name>
    <name type="common">Rainbow trout</name>
    <name type="synonym">Salmo gairdneri</name>
    <dbReference type="NCBI Taxonomy" id="8022"/>
    <lineage>
        <taxon>Eukaryota</taxon>
        <taxon>Metazoa</taxon>
        <taxon>Chordata</taxon>
        <taxon>Craniata</taxon>
        <taxon>Vertebrata</taxon>
        <taxon>Euteleostomi</taxon>
        <taxon>Actinopterygii</taxon>
        <taxon>Neopterygii</taxon>
        <taxon>Teleostei</taxon>
        <taxon>Protacanthopterygii</taxon>
        <taxon>Salmoniformes</taxon>
        <taxon>Salmonidae</taxon>
        <taxon>Salmoninae</taxon>
        <taxon>Oncorhynchus</taxon>
    </lineage>
</organism>
<feature type="compositionally biased region" description="Basic and acidic residues" evidence="1">
    <location>
        <begin position="54"/>
        <end position="63"/>
    </location>
</feature>
<sequence length="211" mass="22326">MDTPTTPLVGTAPPSPIGVLPPALTGRRREQANPQPRHLSPLHPGLSTGSSSREGLKRSRNDPAKCATGHGNRAGVSGKHESGKRESYLSSTSKFPASMSEKPHRPSSSKPGAKPAAGKETALGQDSELQSSNAPQKKPNPTQQKKNPPGSYLLYLSGLPVDAKYQEVVSLVQSFGKVTNVLIIRNEEGDENQGQPQYSKVSINNCVGVSS</sequence>
<feature type="compositionally biased region" description="Low complexity" evidence="1">
    <location>
        <begin position="133"/>
        <end position="149"/>
    </location>
</feature>
<dbReference type="InterPro" id="IPR035979">
    <property type="entry name" value="RBD_domain_sf"/>
</dbReference>
<name>A0A060Z822_ONCMY</name>
<dbReference type="Gene3D" id="3.30.70.330">
    <property type="match status" value="1"/>
</dbReference>
<dbReference type="Proteomes" id="UP000193380">
    <property type="component" value="Unassembled WGS sequence"/>
</dbReference>
<evidence type="ECO:0000256" key="1">
    <source>
        <dbReference type="SAM" id="MobiDB-lite"/>
    </source>
</evidence>
<dbReference type="PaxDb" id="8022-A0A060Z822"/>
<dbReference type="AlphaFoldDB" id="A0A060Z822"/>
<dbReference type="EMBL" id="FR930845">
    <property type="protein sequence ID" value="CDQ97445.1"/>
    <property type="molecule type" value="Genomic_DNA"/>
</dbReference>
<evidence type="ECO:0000313" key="2">
    <source>
        <dbReference type="EMBL" id="CDQ97445.1"/>
    </source>
</evidence>
<reference evidence="2" key="2">
    <citation type="submission" date="2014-03" db="EMBL/GenBank/DDBJ databases">
        <authorList>
            <person name="Genoscope - CEA"/>
        </authorList>
    </citation>
    <scope>NUCLEOTIDE SEQUENCE</scope>
</reference>
<protein>
    <recommendedName>
        <fullName evidence="4">RRM domain-containing protein</fullName>
    </recommendedName>
</protein>
<evidence type="ECO:0008006" key="4">
    <source>
        <dbReference type="Google" id="ProtNLM"/>
    </source>
</evidence>
<reference evidence="2" key="1">
    <citation type="journal article" date="2014" name="Nat. Commun.">
        <title>The rainbow trout genome provides novel insights into evolution after whole-genome duplication in vertebrates.</title>
        <authorList>
            <person name="Berthelot C."/>
            <person name="Brunet F."/>
            <person name="Chalopin D."/>
            <person name="Juanchich A."/>
            <person name="Bernard M."/>
            <person name="Noel B."/>
            <person name="Bento P."/>
            <person name="Da Silva C."/>
            <person name="Labadie K."/>
            <person name="Alberti A."/>
            <person name="Aury J.M."/>
            <person name="Louis A."/>
            <person name="Dehais P."/>
            <person name="Bardou P."/>
            <person name="Montfort J."/>
            <person name="Klopp C."/>
            <person name="Cabau C."/>
            <person name="Gaspin C."/>
            <person name="Thorgaard G.H."/>
            <person name="Boussaha M."/>
            <person name="Quillet E."/>
            <person name="Guyomard R."/>
            <person name="Galiana D."/>
            <person name="Bobe J."/>
            <person name="Volff J.N."/>
            <person name="Genet C."/>
            <person name="Wincker P."/>
            <person name="Jaillon O."/>
            <person name="Roest Crollius H."/>
            <person name="Guiguen Y."/>
        </authorList>
    </citation>
    <scope>NUCLEOTIDE SEQUENCE [LARGE SCALE GENOMIC DNA]</scope>
</reference>
<dbReference type="SUPFAM" id="SSF54928">
    <property type="entry name" value="RNA-binding domain, RBD"/>
    <property type="match status" value="1"/>
</dbReference>
<gene>
    <name evidence="2" type="ORF">GSONMT00012871001</name>
</gene>
<accession>A0A060Z822</accession>
<dbReference type="GO" id="GO:0003676">
    <property type="term" value="F:nucleic acid binding"/>
    <property type="evidence" value="ECO:0007669"/>
    <property type="project" value="InterPro"/>
</dbReference>
<feature type="region of interest" description="Disordered" evidence="1">
    <location>
        <begin position="1"/>
        <end position="151"/>
    </location>
</feature>
<proteinExistence type="predicted"/>
<dbReference type="STRING" id="8022.A0A060Z822"/>